<name>A0A1I4ZQH7_CHROL</name>
<dbReference type="Proteomes" id="UP000198769">
    <property type="component" value="Unassembled WGS sequence"/>
</dbReference>
<sequence>MRYLFFAIFFSVLINAQKKQDKKINVKLKNELATIQKDDQIYRELMQSDVSLEQKEKVMKEKNLTKEDITDRLWSLMDEQDKVNLEKVEKIIAEYGYPGKSLVGEPENETTWFVIQHSSKINQYMPLIKAAADHQEIPFRLYAMMLDRQLMNDGKEQIYGTQGFSSHDGEKESDPIIWPIKDVKNVNKLRKEAGFYDTVESYAKRLYGKNFVFKNYTLDEVLKFGDSQKTEEKPLNIELKKELAQIYKDDQIYRELTQPNITPERKAEIIKEKNLSPEDVSTGLIKLMDDQDQKNLVKVEKIIEKYGYPGKSMVGEPENYAVWYVIQHSPKIEKYFPLIKKAADEKELPFRLYAMMMDRKLMYENKEQIYGTQIRSIFSTKNGKTETLSFVWPIKDPEAVNELRKNSGFGRTIEDYAKDAGGFEYKKYTLKEALELLQKKK</sequence>
<accession>A0A1I4ZQH7</accession>
<proteinExistence type="predicted"/>
<organism evidence="1 2">
    <name type="scientific">Chryseobacterium oleae</name>
    <dbReference type="NCBI Taxonomy" id="491207"/>
    <lineage>
        <taxon>Bacteria</taxon>
        <taxon>Pseudomonadati</taxon>
        <taxon>Bacteroidota</taxon>
        <taxon>Flavobacteriia</taxon>
        <taxon>Flavobacteriales</taxon>
        <taxon>Weeksellaceae</taxon>
        <taxon>Chryseobacterium group</taxon>
        <taxon>Chryseobacterium</taxon>
    </lineage>
</organism>
<protein>
    <submittedName>
        <fullName evidence="1">Uncharacterized protein</fullName>
    </submittedName>
</protein>
<dbReference type="AlphaFoldDB" id="A0A1I4ZQH7"/>
<dbReference type="InterPro" id="IPR046732">
    <property type="entry name" value="DUF6624"/>
</dbReference>
<dbReference type="EMBL" id="FOVD01000004">
    <property type="protein sequence ID" value="SFN52534.1"/>
    <property type="molecule type" value="Genomic_DNA"/>
</dbReference>
<gene>
    <name evidence="1" type="ORF">SAMN05421594_3162</name>
</gene>
<dbReference type="Pfam" id="PF20329">
    <property type="entry name" value="DUF6624"/>
    <property type="match status" value="2"/>
</dbReference>
<evidence type="ECO:0000313" key="1">
    <source>
        <dbReference type="EMBL" id="SFN52534.1"/>
    </source>
</evidence>
<reference evidence="2" key="1">
    <citation type="submission" date="2016-10" db="EMBL/GenBank/DDBJ databases">
        <authorList>
            <person name="Varghese N."/>
            <person name="Submissions S."/>
        </authorList>
    </citation>
    <scope>NUCLEOTIDE SEQUENCE [LARGE SCALE GENOMIC DNA]</scope>
    <source>
        <strain evidence="2">DSM 25575</strain>
    </source>
</reference>
<keyword evidence="2" id="KW-1185">Reference proteome</keyword>
<dbReference type="RefSeq" id="WP_185116550.1">
    <property type="nucleotide sequence ID" value="NZ_FOVD01000004.1"/>
</dbReference>
<evidence type="ECO:0000313" key="2">
    <source>
        <dbReference type="Proteomes" id="UP000198769"/>
    </source>
</evidence>